<name>A0A0F7LBW8_9VIRU</name>
<protein>
    <submittedName>
        <fullName evidence="2">Head to tail connector</fullName>
    </submittedName>
</protein>
<evidence type="ECO:0000313" key="2">
    <source>
        <dbReference type="EMBL" id="AKH48832.1"/>
    </source>
</evidence>
<reference evidence="2" key="2">
    <citation type="submission" date="2015-03" db="EMBL/GenBank/DDBJ databases">
        <authorList>
            <person name="Chow C.-E.T."/>
            <person name="Winget D.M."/>
            <person name="White R.A.III."/>
            <person name="Hallam S.J."/>
            <person name="Suttle C.A."/>
        </authorList>
    </citation>
    <scope>NUCLEOTIDE SEQUENCE</scope>
    <source>
        <strain evidence="2">Oxic3_4</strain>
    </source>
</reference>
<evidence type="ECO:0000256" key="1">
    <source>
        <dbReference type="SAM" id="MobiDB-lite"/>
    </source>
</evidence>
<sequence>MNMSSNSDAPSTPRPNMDLAGPTAISRSRLGDMSEQWVYLLAAWKGCEVFPNINCTGKTDIIIKHPQLGLIEVDVKTNTWNYQTGKWRREGAHVKEDGVWAVEVTPDGDIADWKVSWGYKRIPPGWEGFWSTNNQFYTTK</sequence>
<feature type="region of interest" description="Disordered" evidence="1">
    <location>
        <begin position="1"/>
        <end position="23"/>
    </location>
</feature>
<feature type="compositionally biased region" description="Polar residues" evidence="1">
    <location>
        <begin position="1"/>
        <end position="10"/>
    </location>
</feature>
<proteinExistence type="predicted"/>
<dbReference type="EMBL" id="KR029610">
    <property type="protein sequence ID" value="AKH48832.1"/>
    <property type="molecule type" value="Genomic_DNA"/>
</dbReference>
<accession>A0A0F7LBW8</accession>
<reference evidence="2" key="1">
    <citation type="journal article" date="2015" name="Front. Microbiol.">
        <title>Combining genomic sequencing methods to explore viral diversity and reveal potential virus-host interactions.</title>
        <authorList>
            <person name="Chow C.E."/>
            <person name="Winget D.M."/>
            <person name="White R.A.III."/>
            <person name="Hallam S.J."/>
            <person name="Suttle C.A."/>
        </authorList>
    </citation>
    <scope>NUCLEOTIDE SEQUENCE</scope>
    <source>
        <strain evidence="2">Oxic3_4</strain>
    </source>
</reference>
<organism evidence="2">
    <name type="scientific">uncultured marine virus</name>
    <dbReference type="NCBI Taxonomy" id="186617"/>
    <lineage>
        <taxon>Viruses</taxon>
        <taxon>environmental samples</taxon>
    </lineage>
</organism>